<dbReference type="RefSeq" id="WP_073796016.1">
    <property type="nucleotide sequence ID" value="NZ_LFBV01000014.1"/>
</dbReference>
<reference evidence="2 3" key="1">
    <citation type="submission" date="2015-06" db="EMBL/GenBank/DDBJ databases">
        <title>Cloning and characterization of the uncialamcin biosynthetic gene cluster.</title>
        <authorList>
            <person name="Yan X."/>
            <person name="Huang T."/>
            <person name="Ge H."/>
            <person name="Shen B."/>
        </authorList>
    </citation>
    <scope>NUCLEOTIDE SEQUENCE [LARGE SCALE GENOMIC DNA]</scope>
    <source>
        <strain evidence="2 3">DCA2648</strain>
    </source>
</reference>
<evidence type="ECO:0000256" key="1">
    <source>
        <dbReference type="SAM" id="MobiDB-lite"/>
    </source>
</evidence>
<name>A0A1Q4USE8_9ACTN</name>
<protein>
    <submittedName>
        <fullName evidence="2">Uncharacterized protein</fullName>
    </submittedName>
</protein>
<feature type="region of interest" description="Disordered" evidence="1">
    <location>
        <begin position="316"/>
        <end position="341"/>
    </location>
</feature>
<sequence>MITSRDPVGDWTWGIDPPADAGAVPPSRAAEIAFQVREILARYELAVPTGKVDFQVRATSDGRDTPVDAEGIAWEEAPLAPGTALSRIAARADELQEWFMVFLGLQCPGIWVESGVKHRAEKLFSIYVYVLSGGSVVVTLSTYSDAWLTLDTREREQTDIHAANAPRLAAALADISALMGGPPDPGDQNRHAAPTETGFEDQRDEGTAFVDSWGTFEILARNGRMYPAASSAEDEYEVFTEHPVRYLAVRRGERVLGYLWVSVAGDAVGYEPRTAAGDEAFEAGARWVALLGAAHREGLTAIAAFERLLGLPPEEERGTFAGRTPEEAPSLDALQDLSGRY</sequence>
<proteinExistence type="predicted"/>
<dbReference type="STRING" id="1048205.AB852_36515"/>
<evidence type="ECO:0000313" key="2">
    <source>
        <dbReference type="EMBL" id="OKH88487.1"/>
    </source>
</evidence>
<accession>A0A1Q4USE8</accession>
<organism evidence="2 3">
    <name type="scientific">Streptomyces uncialis</name>
    <dbReference type="NCBI Taxonomy" id="1048205"/>
    <lineage>
        <taxon>Bacteria</taxon>
        <taxon>Bacillati</taxon>
        <taxon>Actinomycetota</taxon>
        <taxon>Actinomycetes</taxon>
        <taxon>Kitasatosporales</taxon>
        <taxon>Streptomycetaceae</taxon>
        <taxon>Streptomyces</taxon>
    </lineage>
</organism>
<keyword evidence="3" id="KW-1185">Reference proteome</keyword>
<dbReference type="AlphaFoldDB" id="A0A1Q4USE8"/>
<dbReference type="EMBL" id="LFBV01000014">
    <property type="protein sequence ID" value="OKH88487.1"/>
    <property type="molecule type" value="Genomic_DNA"/>
</dbReference>
<comment type="caution">
    <text evidence="2">The sequence shown here is derived from an EMBL/GenBank/DDBJ whole genome shotgun (WGS) entry which is preliminary data.</text>
</comment>
<evidence type="ECO:0000313" key="3">
    <source>
        <dbReference type="Proteomes" id="UP000186455"/>
    </source>
</evidence>
<feature type="region of interest" description="Disordered" evidence="1">
    <location>
        <begin position="179"/>
        <end position="203"/>
    </location>
</feature>
<gene>
    <name evidence="2" type="ORF">AB852_36515</name>
</gene>
<dbReference type="Proteomes" id="UP000186455">
    <property type="component" value="Unassembled WGS sequence"/>
</dbReference>